<name>A0A6V7H4A2_9HYME</name>
<dbReference type="GO" id="GO:0005737">
    <property type="term" value="C:cytoplasm"/>
    <property type="evidence" value="ECO:0007669"/>
    <property type="project" value="TreeGrafter"/>
</dbReference>
<evidence type="ECO:0000256" key="1">
    <source>
        <dbReference type="ARBA" id="ARBA00011047"/>
    </source>
</evidence>
<dbReference type="Pfam" id="PF07065">
    <property type="entry name" value="D123"/>
    <property type="match status" value="2"/>
</dbReference>
<proteinExistence type="inferred from homology"/>
<dbReference type="Proteomes" id="UP000752696">
    <property type="component" value="Unassembled WGS sequence"/>
</dbReference>
<dbReference type="InterPro" id="IPR009772">
    <property type="entry name" value="CDC123"/>
</dbReference>
<reference evidence="3" key="1">
    <citation type="submission" date="2020-07" db="EMBL/GenBank/DDBJ databases">
        <authorList>
            <person name="Nazaruddin N."/>
        </authorList>
    </citation>
    <scope>NUCLEOTIDE SEQUENCE</scope>
</reference>
<organism evidence="3 4">
    <name type="scientific">Heterotrigona itama</name>
    <dbReference type="NCBI Taxonomy" id="395501"/>
    <lineage>
        <taxon>Eukaryota</taxon>
        <taxon>Metazoa</taxon>
        <taxon>Ecdysozoa</taxon>
        <taxon>Arthropoda</taxon>
        <taxon>Hexapoda</taxon>
        <taxon>Insecta</taxon>
        <taxon>Pterygota</taxon>
        <taxon>Neoptera</taxon>
        <taxon>Endopterygota</taxon>
        <taxon>Hymenoptera</taxon>
        <taxon>Apocrita</taxon>
        <taxon>Aculeata</taxon>
        <taxon>Apoidea</taxon>
        <taxon>Anthophila</taxon>
        <taxon>Apidae</taxon>
        <taxon>Heterotrigona</taxon>
    </lineage>
</organism>
<feature type="region of interest" description="Disordered" evidence="2">
    <location>
        <begin position="61"/>
        <end position="80"/>
    </location>
</feature>
<comment type="similarity">
    <text evidence="1">Belongs to the CDC123 family.</text>
</comment>
<dbReference type="PANTHER" id="PTHR15323:SF6">
    <property type="entry name" value="CELL DIVISION CYCLE PROTEIN 123 HOMOLOG"/>
    <property type="match status" value="1"/>
</dbReference>
<evidence type="ECO:0000313" key="3">
    <source>
        <dbReference type="EMBL" id="CAD1472968.1"/>
    </source>
</evidence>
<dbReference type="EMBL" id="CAJDYZ010005962">
    <property type="protein sequence ID" value="CAD1472968.1"/>
    <property type="molecule type" value="Genomic_DNA"/>
</dbReference>
<feature type="non-terminal residue" evidence="3">
    <location>
        <position position="1"/>
    </location>
</feature>
<keyword evidence="4" id="KW-1185">Reference proteome</keyword>
<dbReference type="AlphaFoldDB" id="A0A6V7H4A2"/>
<protein>
    <submittedName>
        <fullName evidence="3">Uncharacterized protein</fullName>
    </submittedName>
</protein>
<evidence type="ECO:0000313" key="4">
    <source>
        <dbReference type="Proteomes" id="UP000752696"/>
    </source>
</evidence>
<dbReference type="OrthoDB" id="360540at2759"/>
<evidence type="ECO:0000256" key="2">
    <source>
        <dbReference type="SAM" id="MobiDB-lite"/>
    </source>
</evidence>
<accession>A0A6V7H4A2</accession>
<sequence length="268" mass="30941">CNMVNNLKPECSFASWYPLFCKDSLRATIIHIPDEVLKYLEYDAFVLPVEATNSMSQNAEWMDGSPITSDEHSPETQPTFPQFSQQIQNVIDEYGAVFIKCNWSSPLDATWVAPTKTLKCKTLEEVYLLLKSSDRIAKDLNTAENYVDHETPVKSCLILKQWRDINPCTEFRCFVIQNELVDSFDVIRYKKEKVKIVDFGPLDESVTKGTLFTYEELQNLEEDIPEFRFIGEEIGIQPKAPNHFCIPQEINEFFQSSKNSTLLDIIQR</sequence>
<comment type="caution">
    <text evidence="3">The sequence shown here is derived from an EMBL/GenBank/DDBJ whole genome shotgun (WGS) entry which is preliminary data.</text>
</comment>
<gene>
    <name evidence="3" type="ORF">MHI_LOCUS346817</name>
</gene>
<dbReference type="PANTHER" id="PTHR15323">
    <property type="entry name" value="D123 PROTEIN"/>
    <property type="match status" value="1"/>
</dbReference>
<feature type="non-terminal residue" evidence="3">
    <location>
        <position position="268"/>
    </location>
</feature>